<evidence type="ECO:0000313" key="12">
    <source>
        <dbReference type="RefSeq" id="XP_071938111.1"/>
    </source>
</evidence>
<dbReference type="Proteomes" id="UP001652660">
    <property type="component" value="Chromosome 3c"/>
</dbReference>
<dbReference type="InterPro" id="IPR012677">
    <property type="entry name" value="Nucleotide-bd_a/b_plait_sf"/>
</dbReference>
<sequence length="1020" mass="112940">MSRSSHHKEKHRNNRELSLVSCDEGTSARTRPLSFEDIMLRRKNKKTGGIQSALGERNGKHNMENVSDGPKSDGDGQHCSIYGGSIPISEESVRIHARRKEDNTYSTKDRSGESRERGAKLSSVITTLGCNDASGGKSDKHTYNSKRSDRSNKDSKNGSGERHSRDLSRKERSGEKVFGLSVTEREHRKAIDNDHKQVYGRSRDVDQTRHDYKNEPQKRHSRALTGRDKYAEESRVRPEKQSRRKHQDEDKERTGDQDAPRKHDKRKSKNSEFSKMKEKEPSRSYYEDLRPKRKRSVSRERDQERSRRSSSVSPTAHRWKLVDDQEVQDYSYKDKSQRSHVDTERKRISTDGSNSNHRRYSGSSSGLGGYSPRKRKTDAAAKTPSPTTRSPERRTAGWDHPPVGKESDTSSSLASNVQLSSQIASENGPKPLSVIPTISAAIKPVGISQYTSFSQIHAIDSIQLTQATRPMRRLYVENLPPTASEKAVVECINDFLLSSGVNHIKGTSPCISCMIHKEKGQALLEFLTPEDASAALSFDGRSFFGSVLKIRRPKDFVEVTYQGEVCLSFEKGYSLILSGFQTVAIFVQTGVDDKSVDATTSISDDVEDSSHKIFIGGISKVISAEMLMEIVEAFGSLKAFHFEHNVEGVGQCAFLEYVDHLVTQKACAGLNGMKLGGQVLTVVQATPDTPTLGNANQLPLYGIPEHAKPLLKKPTGVLKLKNVLDPVGPLSLSEAELEEILEDIRLECARFGTVKAINVVKHIDNYTTGAAFTAVDGSGSAMDYKGNSEEASGESITDKVLANNITSKPPDSCIESVSADETVNGDAISAENIHFSNLKEPGDTSNINFHDGHSDYKPVSDILNDESHERIINDGNRTNTGSACQEILDISSTECTKNLNTSTNQLMSNDSISDATVGACEMKNEVRVMEKSFLDNVGRWSASEPDSCGKMGSDVLEKGENKEEMPNVSDCFEAGCVLVEFKRIEASSMAAHCLHGRLFDDRIVTLEYVDPDLYHKRFPK</sequence>
<dbReference type="RefSeq" id="XP_071938110.1">
    <property type="nucleotide sequence ID" value="XM_072082009.1"/>
</dbReference>
<feature type="compositionally biased region" description="Basic and acidic residues" evidence="5">
    <location>
        <begin position="390"/>
        <end position="408"/>
    </location>
</feature>
<evidence type="ECO:0000313" key="11">
    <source>
        <dbReference type="RefSeq" id="XP_071938110.1"/>
    </source>
</evidence>
<dbReference type="SUPFAM" id="SSF54928">
    <property type="entry name" value="RNA-binding domain, RBD"/>
    <property type="match status" value="2"/>
</dbReference>
<feature type="region of interest" description="Disordered" evidence="5">
    <location>
        <begin position="1"/>
        <end position="30"/>
    </location>
</feature>
<keyword evidence="3" id="KW-0508">mRNA splicing</keyword>
<evidence type="ECO:0000313" key="9">
    <source>
        <dbReference type="RefSeq" id="XP_071938108.1"/>
    </source>
</evidence>
<dbReference type="RefSeq" id="XP_071938109.1">
    <property type="nucleotide sequence ID" value="XM_072082008.1"/>
</dbReference>
<evidence type="ECO:0000256" key="5">
    <source>
        <dbReference type="SAM" id="MobiDB-lite"/>
    </source>
</evidence>
<feature type="compositionally biased region" description="Basic and acidic residues" evidence="5">
    <location>
        <begin position="137"/>
        <end position="175"/>
    </location>
</feature>
<dbReference type="GeneID" id="113734316"/>
<dbReference type="Gene3D" id="3.30.70.330">
    <property type="match status" value="4"/>
</dbReference>
<dbReference type="RefSeq" id="XP_071938108.1">
    <property type="nucleotide sequence ID" value="XM_072082007.1"/>
</dbReference>
<keyword evidence="1" id="KW-0507">mRNA processing</keyword>
<dbReference type="PANTHER" id="PTHR23139">
    <property type="entry name" value="RNA-BINDING PROTEIN"/>
    <property type="match status" value="1"/>
</dbReference>
<gene>
    <name evidence="8 9 10 11 12 13" type="primary">LOC113734316</name>
</gene>
<dbReference type="InterPro" id="IPR000504">
    <property type="entry name" value="RRM_dom"/>
</dbReference>
<feature type="compositionally biased region" description="Basic and acidic residues" evidence="5">
    <location>
        <begin position="331"/>
        <end position="349"/>
    </location>
</feature>
<dbReference type="InterPro" id="IPR035979">
    <property type="entry name" value="RBD_domain_sf"/>
</dbReference>
<keyword evidence="7" id="KW-1185">Reference proteome</keyword>
<protein>
    <submittedName>
        <fullName evidence="8 9">Uncharacterized protein isoform X1</fullName>
    </submittedName>
</protein>
<feature type="compositionally biased region" description="Basic and acidic residues" evidence="5">
    <location>
        <begin position="91"/>
        <end position="119"/>
    </location>
</feature>
<reference evidence="8 9" key="1">
    <citation type="submission" date="2025-05" db="UniProtKB">
        <authorList>
            <consortium name="RefSeq"/>
        </authorList>
    </citation>
    <scope>IDENTIFICATION</scope>
    <source>
        <tissue evidence="8 9">Leaves</tissue>
    </source>
</reference>
<feature type="compositionally biased region" description="Basic and acidic residues" evidence="5">
    <location>
        <begin position="269"/>
        <end position="290"/>
    </location>
</feature>
<feature type="domain" description="RRM" evidence="6">
    <location>
        <begin position="472"/>
        <end position="555"/>
    </location>
</feature>
<feature type="compositionally biased region" description="Basic and acidic residues" evidence="5">
    <location>
        <begin position="225"/>
        <end position="261"/>
    </location>
</feature>
<accession>A0ABM4X246</accession>
<evidence type="ECO:0000256" key="1">
    <source>
        <dbReference type="ARBA" id="ARBA00022664"/>
    </source>
</evidence>
<evidence type="ECO:0000259" key="6">
    <source>
        <dbReference type="PROSITE" id="PS50102"/>
    </source>
</evidence>
<evidence type="ECO:0000313" key="7">
    <source>
        <dbReference type="Proteomes" id="UP001652660"/>
    </source>
</evidence>
<proteinExistence type="predicted"/>
<feature type="domain" description="RRM" evidence="6">
    <location>
        <begin position="611"/>
        <end position="687"/>
    </location>
</feature>
<feature type="region of interest" description="Disordered" evidence="5">
    <location>
        <begin position="43"/>
        <end position="430"/>
    </location>
</feature>
<organism evidence="7 8">
    <name type="scientific">Coffea arabica</name>
    <name type="common">Arabian coffee</name>
    <dbReference type="NCBI Taxonomy" id="13443"/>
    <lineage>
        <taxon>Eukaryota</taxon>
        <taxon>Viridiplantae</taxon>
        <taxon>Streptophyta</taxon>
        <taxon>Embryophyta</taxon>
        <taxon>Tracheophyta</taxon>
        <taxon>Spermatophyta</taxon>
        <taxon>Magnoliopsida</taxon>
        <taxon>eudicotyledons</taxon>
        <taxon>Gunneridae</taxon>
        <taxon>Pentapetalae</taxon>
        <taxon>asterids</taxon>
        <taxon>lamiids</taxon>
        <taxon>Gentianales</taxon>
        <taxon>Rubiaceae</taxon>
        <taxon>Ixoroideae</taxon>
        <taxon>Gardenieae complex</taxon>
        <taxon>Bertiereae - Coffeeae clade</taxon>
        <taxon>Coffeeae</taxon>
        <taxon>Coffea</taxon>
    </lineage>
</organism>
<evidence type="ECO:0000256" key="3">
    <source>
        <dbReference type="ARBA" id="ARBA00023187"/>
    </source>
</evidence>
<feature type="compositionally biased region" description="Basic and acidic residues" evidence="5">
    <location>
        <begin position="297"/>
        <end position="307"/>
    </location>
</feature>
<dbReference type="RefSeq" id="XP_071938107.1">
    <property type="nucleotide sequence ID" value="XM_072082006.1"/>
</dbReference>
<feature type="compositionally biased region" description="Low complexity" evidence="5">
    <location>
        <begin position="410"/>
        <end position="422"/>
    </location>
</feature>
<evidence type="ECO:0000256" key="2">
    <source>
        <dbReference type="ARBA" id="ARBA00022884"/>
    </source>
</evidence>
<dbReference type="RefSeq" id="XP_071938111.1">
    <property type="nucleotide sequence ID" value="XM_072082010.1"/>
</dbReference>
<feature type="compositionally biased region" description="Basic and acidic residues" evidence="5">
    <location>
        <begin position="183"/>
        <end position="218"/>
    </location>
</feature>
<feature type="compositionally biased region" description="Basic residues" evidence="5">
    <location>
        <begin position="1"/>
        <end position="13"/>
    </location>
</feature>
<dbReference type="PROSITE" id="PS50102">
    <property type="entry name" value="RRM"/>
    <property type="match status" value="2"/>
</dbReference>
<dbReference type="Pfam" id="PF00076">
    <property type="entry name" value="RRM_1"/>
    <property type="match status" value="1"/>
</dbReference>
<keyword evidence="2 4" id="KW-0694">RNA-binding</keyword>
<name>A0ABM4X246_COFAR</name>
<dbReference type="SMART" id="SM00360">
    <property type="entry name" value="RRM"/>
    <property type="match status" value="2"/>
</dbReference>
<evidence type="ECO:0000256" key="4">
    <source>
        <dbReference type="PROSITE-ProRule" id="PRU00176"/>
    </source>
</evidence>
<evidence type="ECO:0000313" key="10">
    <source>
        <dbReference type="RefSeq" id="XP_071938109.1"/>
    </source>
</evidence>
<dbReference type="RefSeq" id="XP_071938112.1">
    <property type="nucleotide sequence ID" value="XM_072082011.1"/>
</dbReference>
<evidence type="ECO:0000313" key="8">
    <source>
        <dbReference type="RefSeq" id="XP_071938107.1"/>
    </source>
</evidence>
<evidence type="ECO:0000313" key="13">
    <source>
        <dbReference type="RefSeq" id="XP_071938112.1"/>
    </source>
</evidence>